<gene>
    <name evidence="2" type="ORF">E8E12_011654</name>
</gene>
<feature type="region of interest" description="Disordered" evidence="1">
    <location>
        <begin position="338"/>
        <end position="369"/>
    </location>
</feature>
<reference evidence="2" key="1">
    <citation type="submission" date="2019-04" db="EMBL/GenBank/DDBJ databases">
        <title>Sequencing of skin fungus with MAO and IRED activity.</title>
        <authorList>
            <person name="Marsaioli A.J."/>
            <person name="Bonatto J.M.C."/>
            <person name="Reis Junior O."/>
        </authorList>
    </citation>
    <scope>NUCLEOTIDE SEQUENCE</scope>
    <source>
        <strain evidence="2">28M1</strain>
    </source>
</reference>
<evidence type="ECO:0000313" key="3">
    <source>
        <dbReference type="Proteomes" id="UP000758155"/>
    </source>
</evidence>
<sequence length="369" mass="40901">MQPRIKARVCPVRYCGRLVCAALPLSVLPPFHFDTKTYCLPRCAELHSRDKPLTGYIHKIKEHNVVTDKWNLPVPSGCLPHLAPELLNMEGGSHPTSLLSPELSPTEQGTLSKSQQWLPYAQYFLPGDLHDVFYRQLLDRFIHTTAATLWVCPSDCGYGDGILQPSETAAANSFKGWEQLHQAQQDHIDRNTIADKPFDIGNKASKHKDGVFYYDPDTNLWAADICELDEIAGRAVGRRYVRQEARDRDNLWAFVAIEGGHQGSVSLHEALMLELRPLLSIHIPADVLQILEGPPLNGDANILIGRPFHMVVEGGHVDDQNPAVPALATLDQLINDLSAQEEPHEAQGHGGNEGSQEAGADEQQIRSSF</sequence>
<dbReference type="AlphaFoldDB" id="A0A9P5C5A2"/>
<proteinExistence type="predicted"/>
<dbReference type="EMBL" id="SWKV01000002">
    <property type="protein sequence ID" value="KAF3047775.1"/>
    <property type="molecule type" value="Genomic_DNA"/>
</dbReference>
<organism evidence="2 3">
    <name type="scientific">Didymella heteroderae</name>
    <dbReference type="NCBI Taxonomy" id="1769908"/>
    <lineage>
        <taxon>Eukaryota</taxon>
        <taxon>Fungi</taxon>
        <taxon>Dikarya</taxon>
        <taxon>Ascomycota</taxon>
        <taxon>Pezizomycotina</taxon>
        <taxon>Dothideomycetes</taxon>
        <taxon>Pleosporomycetidae</taxon>
        <taxon>Pleosporales</taxon>
        <taxon>Pleosporineae</taxon>
        <taxon>Didymellaceae</taxon>
        <taxon>Didymella</taxon>
    </lineage>
</organism>
<evidence type="ECO:0000313" key="2">
    <source>
        <dbReference type="EMBL" id="KAF3047775.1"/>
    </source>
</evidence>
<accession>A0A9P5C5A2</accession>
<dbReference type="OrthoDB" id="3798970at2759"/>
<name>A0A9P5C5A2_9PLEO</name>
<protein>
    <submittedName>
        <fullName evidence="2">Uncharacterized protein</fullName>
    </submittedName>
</protein>
<dbReference type="Proteomes" id="UP000758155">
    <property type="component" value="Unassembled WGS sequence"/>
</dbReference>
<evidence type="ECO:0000256" key="1">
    <source>
        <dbReference type="SAM" id="MobiDB-lite"/>
    </source>
</evidence>
<comment type="caution">
    <text evidence="2">The sequence shown here is derived from an EMBL/GenBank/DDBJ whole genome shotgun (WGS) entry which is preliminary data.</text>
</comment>
<keyword evidence="3" id="KW-1185">Reference proteome</keyword>